<dbReference type="EMBL" id="SJPO01000004">
    <property type="protein sequence ID" value="TWT77245.1"/>
    <property type="molecule type" value="Genomic_DNA"/>
</dbReference>
<comment type="subcellular location">
    <subcellularLocation>
        <location evidence="1">Cell membrane</location>
        <topology evidence="1">Multi-pass membrane protein</topology>
    </subcellularLocation>
</comment>
<dbReference type="Pfam" id="PF03825">
    <property type="entry name" value="Nuc_H_symport"/>
    <property type="match status" value="1"/>
</dbReference>
<dbReference type="OrthoDB" id="252746at2"/>
<feature type="transmembrane region" description="Helical" evidence="7">
    <location>
        <begin position="260"/>
        <end position="281"/>
    </location>
</feature>
<keyword evidence="9" id="KW-1185">Reference proteome</keyword>
<dbReference type="RefSeq" id="WP_146586223.1">
    <property type="nucleotide sequence ID" value="NZ_SJPO01000004.1"/>
</dbReference>
<feature type="transmembrane region" description="Helical" evidence="7">
    <location>
        <begin position="397"/>
        <end position="418"/>
    </location>
</feature>
<dbReference type="InterPro" id="IPR036259">
    <property type="entry name" value="MFS_trans_sf"/>
</dbReference>
<reference evidence="8 9" key="1">
    <citation type="submission" date="2019-02" db="EMBL/GenBank/DDBJ databases">
        <title>Deep-cultivation of Planctomycetes and their phenomic and genomic characterization uncovers novel biology.</title>
        <authorList>
            <person name="Wiegand S."/>
            <person name="Jogler M."/>
            <person name="Boedeker C."/>
            <person name="Pinto D."/>
            <person name="Vollmers J."/>
            <person name="Rivas-Marin E."/>
            <person name="Kohn T."/>
            <person name="Peeters S.H."/>
            <person name="Heuer A."/>
            <person name="Rast P."/>
            <person name="Oberbeckmann S."/>
            <person name="Bunk B."/>
            <person name="Jeske O."/>
            <person name="Meyerdierks A."/>
            <person name="Storesund J.E."/>
            <person name="Kallscheuer N."/>
            <person name="Luecker S."/>
            <person name="Lage O.M."/>
            <person name="Pohl T."/>
            <person name="Merkel B.J."/>
            <person name="Hornburger P."/>
            <person name="Mueller R.-W."/>
            <person name="Bruemmer F."/>
            <person name="Labrenz M."/>
            <person name="Spormann A.M."/>
            <person name="Op Den Camp H."/>
            <person name="Overmann J."/>
            <person name="Amann R."/>
            <person name="Jetten M.S.M."/>
            <person name="Mascher T."/>
            <person name="Medema M.H."/>
            <person name="Devos D.P."/>
            <person name="Kaster A.-K."/>
            <person name="Ovreas L."/>
            <person name="Rohde M."/>
            <person name="Galperin M.Y."/>
            <person name="Jogler C."/>
        </authorList>
    </citation>
    <scope>NUCLEOTIDE SEQUENCE [LARGE SCALE GENOMIC DNA]</scope>
    <source>
        <strain evidence="8 9">Pla123a</strain>
    </source>
</reference>
<dbReference type="AlphaFoldDB" id="A0A5C5YQQ3"/>
<protein>
    <submittedName>
        <fullName evidence="8">Putative nucleoside transporter YegT</fullName>
    </submittedName>
</protein>
<dbReference type="PANTHER" id="PTHR23522">
    <property type="entry name" value="BLL5896 PROTEIN"/>
    <property type="match status" value="1"/>
</dbReference>
<keyword evidence="4 7" id="KW-0812">Transmembrane</keyword>
<feature type="transmembrane region" description="Helical" evidence="7">
    <location>
        <begin position="293"/>
        <end position="312"/>
    </location>
</feature>
<feature type="transmembrane region" description="Helical" evidence="7">
    <location>
        <begin position="20"/>
        <end position="44"/>
    </location>
</feature>
<dbReference type="PANTHER" id="PTHR23522:SF4">
    <property type="entry name" value="NUCLEOSIDE PERMEASE NUPG-RELATED"/>
    <property type="match status" value="1"/>
</dbReference>
<gene>
    <name evidence="8" type="primary">yegT_1</name>
    <name evidence="8" type="ORF">Pla123a_19020</name>
</gene>
<keyword evidence="5 7" id="KW-1133">Transmembrane helix</keyword>
<dbReference type="Gene3D" id="1.20.1250.20">
    <property type="entry name" value="MFS general substrate transporter like domains"/>
    <property type="match status" value="1"/>
</dbReference>
<proteinExistence type="predicted"/>
<dbReference type="InterPro" id="IPR004740">
    <property type="entry name" value="Nuc_H_symport"/>
</dbReference>
<dbReference type="GO" id="GO:0015213">
    <property type="term" value="F:uridine transmembrane transporter activity"/>
    <property type="evidence" value="ECO:0007669"/>
    <property type="project" value="TreeGrafter"/>
</dbReference>
<evidence type="ECO:0000256" key="5">
    <source>
        <dbReference type="ARBA" id="ARBA00022989"/>
    </source>
</evidence>
<feature type="transmembrane region" description="Helical" evidence="7">
    <location>
        <begin position="229"/>
        <end position="248"/>
    </location>
</feature>
<sequence length="434" mass="46176">MPERPTSGDTRPPSNIFPRIAAMMLLQYWPLGVWAVTVGTYIGANTGEQGAAIFSAGFIGFSTISGAIGSLVSPLVFGFLSDRFLAADRLVALLHVGCAAAAWWMHSTDSEQWFFVALLLYWNCFNPSCSLTNKIALEHLSDPERQYPHARLFATGGWISAGLFIGVGWPWLFGAEIESTGVPLAIGAWSSLAMAAYALSLPRTRPMLAERGGQQKDRRPTRGLASNRPLIGFLVIAALAVVPSMAYNNYANLFLNWAGYPSPAALMTLGQLSDLMCLAALPMLSARLGLSRVFFLGVLAWSVRYGLLTLASSLGWTAAVYGAIIVHGPCYVFVYVAGVMIVDQLSGPAQRGAAQGLNAIATGGVGHLGGALLVGFMQQASLTPEGVSPPPYDWSTFWLAPAILSTATAVAFAMAFLVRGRAARRAAPDPQRAS</sequence>
<evidence type="ECO:0000256" key="4">
    <source>
        <dbReference type="ARBA" id="ARBA00022692"/>
    </source>
</evidence>
<evidence type="ECO:0000313" key="8">
    <source>
        <dbReference type="EMBL" id="TWT77245.1"/>
    </source>
</evidence>
<organism evidence="8 9">
    <name type="scientific">Posidoniimonas polymericola</name>
    <dbReference type="NCBI Taxonomy" id="2528002"/>
    <lineage>
        <taxon>Bacteria</taxon>
        <taxon>Pseudomonadati</taxon>
        <taxon>Planctomycetota</taxon>
        <taxon>Planctomycetia</taxon>
        <taxon>Pirellulales</taxon>
        <taxon>Lacipirellulaceae</taxon>
        <taxon>Posidoniimonas</taxon>
    </lineage>
</organism>
<keyword evidence="6 7" id="KW-0472">Membrane</keyword>
<evidence type="ECO:0000256" key="2">
    <source>
        <dbReference type="ARBA" id="ARBA00022448"/>
    </source>
</evidence>
<evidence type="ECO:0000256" key="3">
    <source>
        <dbReference type="ARBA" id="ARBA00022475"/>
    </source>
</evidence>
<accession>A0A5C5YQQ3</accession>
<evidence type="ECO:0000256" key="6">
    <source>
        <dbReference type="ARBA" id="ARBA00023136"/>
    </source>
</evidence>
<evidence type="ECO:0000313" key="9">
    <source>
        <dbReference type="Proteomes" id="UP000318478"/>
    </source>
</evidence>
<feature type="transmembrane region" description="Helical" evidence="7">
    <location>
        <begin position="318"/>
        <end position="342"/>
    </location>
</feature>
<keyword evidence="3" id="KW-1003">Cell membrane</keyword>
<dbReference type="SUPFAM" id="SSF103473">
    <property type="entry name" value="MFS general substrate transporter"/>
    <property type="match status" value="1"/>
</dbReference>
<dbReference type="GO" id="GO:0005886">
    <property type="term" value="C:plasma membrane"/>
    <property type="evidence" value="ECO:0007669"/>
    <property type="project" value="UniProtKB-SubCell"/>
</dbReference>
<feature type="transmembrane region" description="Helical" evidence="7">
    <location>
        <begin position="354"/>
        <end position="377"/>
    </location>
</feature>
<dbReference type="Proteomes" id="UP000318478">
    <property type="component" value="Unassembled WGS sequence"/>
</dbReference>
<dbReference type="GO" id="GO:0015212">
    <property type="term" value="F:cytidine transmembrane transporter activity"/>
    <property type="evidence" value="ECO:0007669"/>
    <property type="project" value="TreeGrafter"/>
</dbReference>
<evidence type="ECO:0000256" key="7">
    <source>
        <dbReference type="SAM" id="Phobius"/>
    </source>
</evidence>
<name>A0A5C5YQQ3_9BACT</name>
<feature type="transmembrane region" description="Helical" evidence="7">
    <location>
        <begin position="184"/>
        <end position="201"/>
    </location>
</feature>
<feature type="transmembrane region" description="Helical" evidence="7">
    <location>
        <begin position="50"/>
        <end position="77"/>
    </location>
</feature>
<feature type="transmembrane region" description="Helical" evidence="7">
    <location>
        <begin position="152"/>
        <end position="172"/>
    </location>
</feature>
<comment type="caution">
    <text evidence="8">The sequence shown here is derived from an EMBL/GenBank/DDBJ whole genome shotgun (WGS) entry which is preliminary data.</text>
</comment>
<keyword evidence="2" id="KW-0813">Transport</keyword>
<evidence type="ECO:0000256" key="1">
    <source>
        <dbReference type="ARBA" id="ARBA00004651"/>
    </source>
</evidence>